<dbReference type="Gene3D" id="1.10.3730.10">
    <property type="entry name" value="ProC C-terminal domain-like"/>
    <property type="match status" value="1"/>
</dbReference>
<dbReference type="PANTHER" id="PTHR11645">
    <property type="entry name" value="PYRROLINE-5-CARBOXYLATE REDUCTASE"/>
    <property type="match status" value="1"/>
</dbReference>
<comment type="pathway">
    <text evidence="3">Amino-acid biosynthesis; L-proline biosynthesis; L-proline from L-glutamate 5-semialdehyde: step 1/1.</text>
</comment>
<keyword evidence="6" id="KW-1185">Reference proteome</keyword>
<evidence type="ECO:0000256" key="3">
    <source>
        <dbReference type="HAMAP-Rule" id="MF_01925"/>
    </source>
</evidence>
<gene>
    <name evidence="3 5" type="primary">proC</name>
    <name evidence="5" type="ORF">A6F68_01512</name>
</gene>
<dbReference type="AlphaFoldDB" id="A0A1B2AD58"/>
<dbReference type="STRING" id="692370.A6F68_01512"/>
<keyword evidence="3" id="KW-0028">Amino-acid biosynthesis</keyword>
<dbReference type="EC" id="1.5.1.2" evidence="3"/>
<accession>A0A1B2AD58</accession>
<evidence type="ECO:0000256" key="2">
    <source>
        <dbReference type="ARBA" id="ARBA00023002"/>
    </source>
</evidence>
<dbReference type="SUPFAM" id="SSF51735">
    <property type="entry name" value="NAD(P)-binding Rossmann-fold domains"/>
    <property type="match status" value="1"/>
</dbReference>
<sequence length="267" mass="26942">MVDRILIAGYGAMTGAMVDGWLASGVPASAITAFDPFEKPVPPGVTFVTDVPSGPFDAIVLGFKPQSIAEAAPPIEPLAGPETTVISVLAGVELASLSGHFPRAGAVVRLMPNLAAALGKSPNALVAGPIDPVARDKVTDLAARLGSAEWLADENLADLVMALAGSGPGFVYRFIDALAAGATRLGLDAAQAQRLAVAMVEGAGALAAASPLSPGELARKVASPGGMTQKGLDVLDEGEALTRLVCETLRAARDRGREMAAAARGDG</sequence>
<keyword evidence="3" id="KW-0521">NADP</keyword>
<feature type="domain" description="Pyrroline-5-carboxylate reductase dimerisation" evidence="4">
    <location>
        <begin position="154"/>
        <end position="259"/>
    </location>
</feature>
<dbReference type="RefSeq" id="WP_067678046.1">
    <property type="nucleotide sequence ID" value="NZ_CP016591.1"/>
</dbReference>
<dbReference type="HAMAP" id="MF_01925">
    <property type="entry name" value="P5C_reductase"/>
    <property type="match status" value="1"/>
</dbReference>
<dbReference type="GO" id="GO:0005737">
    <property type="term" value="C:cytoplasm"/>
    <property type="evidence" value="ECO:0007669"/>
    <property type="project" value="UniProtKB-SubCell"/>
</dbReference>
<dbReference type="PATRIC" id="fig|692370.5.peg.1527"/>
<comment type="similarity">
    <text evidence="1 3">Belongs to the pyrroline-5-carboxylate reductase family.</text>
</comment>
<dbReference type="InterPro" id="IPR029036">
    <property type="entry name" value="P5CR_dimer"/>
</dbReference>
<dbReference type="InterPro" id="IPR053790">
    <property type="entry name" value="P5CR-like_CS"/>
</dbReference>
<organism evidence="5 6">
    <name type="scientific">Tsuneonella dongtanensis</name>
    <dbReference type="NCBI Taxonomy" id="692370"/>
    <lineage>
        <taxon>Bacteria</taxon>
        <taxon>Pseudomonadati</taxon>
        <taxon>Pseudomonadota</taxon>
        <taxon>Alphaproteobacteria</taxon>
        <taxon>Sphingomonadales</taxon>
        <taxon>Erythrobacteraceae</taxon>
        <taxon>Tsuneonella</taxon>
    </lineage>
</organism>
<dbReference type="SUPFAM" id="SSF48179">
    <property type="entry name" value="6-phosphogluconate dehydrogenase C-terminal domain-like"/>
    <property type="match status" value="1"/>
</dbReference>
<reference evidence="5 6" key="1">
    <citation type="submission" date="2016-07" db="EMBL/GenBank/DDBJ databases">
        <title>Complete genome sequence of Altererythrobacter dongtanensis KCTC 22672, a type strain with esterase isolated from tidal flat.</title>
        <authorList>
            <person name="Cheng H."/>
            <person name="Wu Y.-H."/>
            <person name="Zhou P."/>
            <person name="Huo Y.-Y."/>
            <person name="Wang C.-S."/>
            <person name="Xu X.-W."/>
        </authorList>
    </citation>
    <scope>NUCLEOTIDE SEQUENCE [LARGE SCALE GENOMIC DNA]</scope>
    <source>
        <strain evidence="5 6">KCTC 22672</strain>
    </source>
</reference>
<dbReference type="GO" id="GO:0004735">
    <property type="term" value="F:pyrroline-5-carboxylate reductase activity"/>
    <property type="evidence" value="ECO:0007669"/>
    <property type="project" value="UniProtKB-UniRule"/>
</dbReference>
<dbReference type="InterPro" id="IPR000304">
    <property type="entry name" value="Pyrroline-COOH_reductase"/>
</dbReference>
<keyword evidence="3" id="KW-0963">Cytoplasm</keyword>
<dbReference type="InterPro" id="IPR008927">
    <property type="entry name" value="6-PGluconate_DH-like_C_sf"/>
</dbReference>
<protein>
    <recommendedName>
        <fullName evidence="3">Pyrroline-5-carboxylate reductase</fullName>
        <shortName evidence="3">P5C reductase</shortName>
        <shortName evidence="3">P5CR</shortName>
        <ecNumber evidence="3">1.5.1.2</ecNumber>
    </recommendedName>
    <alternativeName>
        <fullName evidence="3">PCA reductase</fullName>
    </alternativeName>
</protein>
<dbReference type="GO" id="GO:0055129">
    <property type="term" value="P:L-proline biosynthetic process"/>
    <property type="evidence" value="ECO:0007669"/>
    <property type="project" value="UniProtKB-UniRule"/>
</dbReference>
<dbReference type="Proteomes" id="UP000092932">
    <property type="component" value="Chromosome"/>
</dbReference>
<keyword evidence="2 3" id="KW-0560">Oxidoreductase</keyword>
<dbReference type="EMBL" id="CP016591">
    <property type="protein sequence ID" value="ANY20028.1"/>
    <property type="molecule type" value="Genomic_DNA"/>
</dbReference>
<evidence type="ECO:0000313" key="6">
    <source>
        <dbReference type="Proteomes" id="UP000092932"/>
    </source>
</evidence>
<evidence type="ECO:0000259" key="4">
    <source>
        <dbReference type="Pfam" id="PF14748"/>
    </source>
</evidence>
<dbReference type="InterPro" id="IPR036291">
    <property type="entry name" value="NAD(P)-bd_dom_sf"/>
</dbReference>
<evidence type="ECO:0000313" key="5">
    <source>
        <dbReference type="EMBL" id="ANY20028.1"/>
    </source>
</evidence>
<dbReference type="PROSITE" id="PS00521">
    <property type="entry name" value="P5CR"/>
    <property type="match status" value="1"/>
</dbReference>
<dbReference type="OrthoDB" id="9805754at2"/>
<dbReference type="UniPathway" id="UPA00098">
    <property type="reaction ID" value="UER00361"/>
</dbReference>
<comment type="catalytic activity">
    <reaction evidence="3">
        <text>L-proline + NAD(+) = (S)-1-pyrroline-5-carboxylate + NADH + 2 H(+)</text>
        <dbReference type="Rhea" id="RHEA:14105"/>
        <dbReference type="ChEBI" id="CHEBI:15378"/>
        <dbReference type="ChEBI" id="CHEBI:17388"/>
        <dbReference type="ChEBI" id="CHEBI:57540"/>
        <dbReference type="ChEBI" id="CHEBI:57945"/>
        <dbReference type="ChEBI" id="CHEBI:60039"/>
        <dbReference type="EC" id="1.5.1.2"/>
    </reaction>
</comment>
<proteinExistence type="inferred from homology"/>
<name>A0A1B2AD58_9SPHN</name>
<evidence type="ECO:0000256" key="1">
    <source>
        <dbReference type="ARBA" id="ARBA00005525"/>
    </source>
</evidence>
<comment type="subcellular location">
    <subcellularLocation>
        <location evidence="3">Cytoplasm</location>
    </subcellularLocation>
</comment>
<comment type="function">
    <text evidence="3">Catalyzes the reduction of 1-pyrroline-5-carboxylate (PCA) to L-proline.</text>
</comment>
<comment type="catalytic activity">
    <reaction evidence="3">
        <text>L-proline + NADP(+) = (S)-1-pyrroline-5-carboxylate + NADPH + 2 H(+)</text>
        <dbReference type="Rhea" id="RHEA:14109"/>
        <dbReference type="ChEBI" id="CHEBI:15378"/>
        <dbReference type="ChEBI" id="CHEBI:17388"/>
        <dbReference type="ChEBI" id="CHEBI:57783"/>
        <dbReference type="ChEBI" id="CHEBI:58349"/>
        <dbReference type="ChEBI" id="CHEBI:60039"/>
        <dbReference type="EC" id="1.5.1.2"/>
    </reaction>
</comment>
<dbReference type="Pfam" id="PF14748">
    <property type="entry name" value="P5CR_dimer"/>
    <property type="match status" value="1"/>
</dbReference>
<dbReference type="Gene3D" id="3.40.50.720">
    <property type="entry name" value="NAD(P)-binding Rossmann-like Domain"/>
    <property type="match status" value="1"/>
</dbReference>
<keyword evidence="3" id="KW-0641">Proline biosynthesis</keyword>
<dbReference type="PIRSF" id="PIRSF000193">
    <property type="entry name" value="Pyrrol-5-carb_rd"/>
    <property type="match status" value="1"/>
</dbReference>
<dbReference type="PANTHER" id="PTHR11645:SF0">
    <property type="entry name" value="PYRROLINE-5-CARBOXYLATE REDUCTASE 3"/>
    <property type="match status" value="1"/>
</dbReference>
<dbReference type="KEGG" id="ado:A6F68_01512"/>